<evidence type="ECO:0000313" key="7">
    <source>
        <dbReference type="Proteomes" id="UP000019375"/>
    </source>
</evidence>
<keyword evidence="4" id="KW-0508">mRNA splicing</keyword>
<dbReference type="PANTHER" id="PTHR13021">
    <property type="entry name" value="PRE-MRNA-SPLICING FACTOR ISY1"/>
    <property type="match status" value="1"/>
</dbReference>
<dbReference type="AlphaFoldDB" id="A0A8J2T9J4"/>
<dbReference type="GO" id="GO:0000350">
    <property type="term" value="P:generation of catalytic spliceosome for second transesterification step"/>
    <property type="evidence" value="ECO:0007669"/>
    <property type="project" value="InterPro"/>
</dbReference>
<evidence type="ECO:0000256" key="2">
    <source>
        <dbReference type="ARBA" id="ARBA00007002"/>
    </source>
</evidence>
<evidence type="ECO:0000256" key="1">
    <source>
        <dbReference type="ARBA" id="ARBA00004123"/>
    </source>
</evidence>
<evidence type="ECO:0000313" key="6">
    <source>
        <dbReference type="EMBL" id="CDF90969.1"/>
    </source>
</evidence>
<evidence type="ECO:0000256" key="4">
    <source>
        <dbReference type="ARBA" id="ARBA00023187"/>
    </source>
</evidence>
<keyword evidence="7" id="KW-1185">Reference proteome</keyword>
<accession>A0A8J2T9J4</accession>
<dbReference type="Proteomes" id="UP000019375">
    <property type="component" value="Unassembled WGS sequence"/>
</dbReference>
<dbReference type="SUPFAM" id="SSF140102">
    <property type="entry name" value="ISY1 domain-like"/>
    <property type="match status" value="1"/>
</dbReference>
<organism evidence="6 7">
    <name type="scientific">Zygosaccharomyces bailii (strain CLIB 213 / ATCC 58445 / CBS 680 / BCRC 21525 / NBRC 1098 / NCYC 1416 / NRRL Y-2227)</name>
    <dbReference type="NCBI Taxonomy" id="1333698"/>
    <lineage>
        <taxon>Eukaryota</taxon>
        <taxon>Fungi</taxon>
        <taxon>Dikarya</taxon>
        <taxon>Ascomycota</taxon>
        <taxon>Saccharomycotina</taxon>
        <taxon>Saccharomycetes</taxon>
        <taxon>Saccharomycetales</taxon>
        <taxon>Saccharomycetaceae</taxon>
        <taxon>Zygosaccharomyces</taxon>
    </lineage>
</organism>
<proteinExistence type="inferred from homology"/>
<dbReference type="Gene3D" id="1.10.287.660">
    <property type="entry name" value="Helix hairpin bin"/>
    <property type="match status" value="1"/>
</dbReference>
<dbReference type="OrthoDB" id="1739576at2759"/>
<dbReference type="InterPro" id="IPR037200">
    <property type="entry name" value="Isy1_sf"/>
</dbReference>
<reference evidence="7" key="1">
    <citation type="journal article" date="2013" name="Genome Announc.">
        <title>Genome sequence of the food spoilage yeast Zygosaccharomyces bailii CLIB 213(T).</title>
        <authorList>
            <person name="Galeote V."/>
            <person name="Bigey F."/>
            <person name="Devillers H."/>
            <person name="Neuveglise C."/>
            <person name="Dequin S."/>
        </authorList>
    </citation>
    <scope>NUCLEOTIDE SEQUENCE [LARGE SCALE GENOMIC DNA]</scope>
    <source>
        <strain evidence="7">CLIB 213 / ATCC 58445 / CBS 680 / CCRC 21525 / NBRC 1098 / NCYC 1416 / NRRL Y-2227</strain>
    </source>
</reference>
<name>A0A8J2T9J4_ZYGB2</name>
<sequence length="225" mass="26902">MSRNVDKANSVLVRYQELQAEEKGGYKDFSRYKRPKKVGSVRSIKEALEWRKQVVKELADKITNIYDPSLNDVQIEELNDRLNELYKEKDRWDWHITRVLHGTRPRRDNIVSGKIIKGKRYFGRAVELPQVKLLLKQELESRKKHKSLVDIKLIEKERNTNYDETSRPSQELMEFETTWTPLLRKHYNKVSGRISLDSDSPPDIKDMERWLVERRKQKLLKELQL</sequence>
<evidence type="ECO:0000256" key="3">
    <source>
        <dbReference type="ARBA" id="ARBA00019194"/>
    </source>
</evidence>
<dbReference type="InterPro" id="IPR009360">
    <property type="entry name" value="Isy1"/>
</dbReference>
<comment type="subcellular location">
    <subcellularLocation>
        <location evidence="1">Nucleus</location>
    </subcellularLocation>
</comment>
<comment type="similarity">
    <text evidence="2">Belongs to the ISY1 family.</text>
</comment>
<dbReference type="InterPro" id="IPR029012">
    <property type="entry name" value="Helix_hairpin_bin_sf"/>
</dbReference>
<keyword evidence="5" id="KW-0539">Nucleus</keyword>
<dbReference type="Pfam" id="PF06246">
    <property type="entry name" value="Isy1"/>
    <property type="match status" value="1"/>
</dbReference>
<dbReference type="EMBL" id="HG316462">
    <property type="protein sequence ID" value="CDF90969.1"/>
    <property type="molecule type" value="Genomic_DNA"/>
</dbReference>
<gene>
    <name evidence="6" type="ORF">BN860_01860g</name>
</gene>
<evidence type="ECO:0000256" key="5">
    <source>
        <dbReference type="ARBA" id="ARBA00023242"/>
    </source>
</evidence>
<keyword evidence="4" id="KW-0507">mRNA processing</keyword>
<protein>
    <recommendedName>
        <fullName evidence="3">Pre-mRNA-splicing factor ISY1</fullName>
    </recommendedName>
</protein>
<dbReference type="GO" id="GO:0005634">
    <property type="term" value="C:nucleus"/>
    <property type="evidence" value="ECO:0007669"/>
    <property type="project" value="UniProtKB-SubCell"/>
</dbReference>